<evidence type="ECO:0000256" key="1">
    <source>
        <dbReference type="ARBA" id="ARBA00004477"/>
    </source>
</evidence>
<dbReference type="GO" id="GO:0016126">
    <property type="term" value="P:sterol biosynthetic process"/>
    <property type="evidence" value="ECO:0007669"/>
    <property type="project" value="UniProtKB-KW"/>
</dbReference>
<keyword evidence="7" id="KW-1133">Transmembrane helix</keyword>
<evidence type="ECO:0000256" key="11">
    <source>
        <dbReference type="ARBA" id="ARBA00023166"/>
    </source>
</evidence>
<dbReference type="AlphaFoldDB" id="A0AAD4KMK0"/>
<keyword evidence="9" id="KW-0443">Lipid metabolism</keyword>
<evidence type="ECO:0000256" key="3">
    <source>
        <dbReference type="ARBA" id="ARBA00022516"/>
    </source>
</evidence>
<keyword evidence="6" id="KW-0752">Steroid biosynthesis</keyword>
<evidence type="ECO:0000256" key="7">
    <source>
        <dbReference type="ARBA" id="ARBA00022989"/>
    </source>
</evidence>
<proteinExistence type="inferred from homology"/>
<comment type="subcellular location">
    <subcellularLocation>
        <location evidence="1">Endoplasmic reticulum membrane</location>
        <topology evidence="1">Multi-pass membrane protein</topology>
    </subcellularLocation>
</comment>
<gene>
    <name evidence="13" type="ORF">BGW36DRAFT_400730</name>
</gene>
<evidence type="ECO:0000256" key="9">
    <source>
        <dbReference type="ARBA" id="ARBA00023098"/>
    </source>
</evidence>
<keyword evidence="8" id="KW-0756">Sterol biosynthesis</keyword>
<dbReference type="RefSeq" id="XP_046067547.1">
    <property type="nucleotide sequence ID" value="XM_046218661.1"/>
</dbReference>
<sequence>MTSIIPQSLLPPTNQGWLPPWLLLVSVISTANSVQSYLSTEYHAHLFIGSSSTNNQSPSTPLASRTFGTWTLLSSVIRAYAAYNIHNSVAYDLATWTYGIALAHFVSEWAIYGTAQVRGRFVMPLIFASSALVWMASQRAAYLG</sequence>
<keyword evidence="4" id="KW-0812">Transmembrane</keyword>
<dbReference type="Pfam" id="PF03694">
    <property type="entry name" value="Erg28"/>
    <property type="match status" value="1"/>
</dbReference>
<dbReference type="InterPro" id="IPR005352">
    <property type="entry name" value="Erg28"/>
</dbReference>
<dbReference type="GO" id="GO:0030674">
    <property type="term" value="F:protein-macromolecule adaptor activity"/>
    <property type="evidence" value="ECO:0007669"/>
    <property type="project" value="TreeGrafter"/>
</dbReference>
<dbReference type="EMBL" id="JAJTJA010000012">
    <property type="protein sequence ID" value="KAH8691455.1"/>
    <property type="molecule type" value="Genomic_DNA"/>
</dbReference>
<reference evidence="13" key="1">
    <citation type="submission" date="2021-12" db="EMBL/GenBank/DDBJ databases">
        <title>Convergent genome expansion in fungi linked to evolution of root-endophyte symbiosis.</title>
        <authorList>
            <consortium name="DOE Joint Genome Institute"/>
            <person name="Ke Y.-H."/>
            <person name="Bonito G."/>
            <person name="Liao H.-L."/>
            <person name="Looney B."/>
            <person name="Rojas-Flechas A."/>
            <person name="Nash J."/>
            <person name="Hameed K."/>
            <person name="Schadt C."/>
            <person name="Martin F."/>
            <person name="Crous P.W."/>
            <person name="Miettinen O."/>
            <person name="Magnuson J.K."/>
            <person name="Labbe J."/>
            <person name="Jacobson D."/>
            <person name="Doktycz M.J."/>
            <person name="Veneault-Fourrey C."/>
            <person name="Kuo A."/>
            <person name="Mondo S."/>
            <person name="Calhoun S."/>
            <person name="Riley R."/>
            <person name="Ohm R."/>
            <person name="LaButti K."/>
            <person name="Andreopoulos B."/>
            <person name="Pangilinan J."/>
            <person name="Nolan M."/>
            <person name="Tritt A."/>
            <person name="Clum A."/>
            <person name="Lipzen A."/>
            <person name="Daum C."/>
            <person name="Barry K."/>
            <person name="Grigoriev I.V."/>
            <person name="Vilgalys R."/>
        </authorList>
    </citation>
    <scope>NUCLEOTIDE SEQUENCE</scope>
    <source>
        <strain evidence="13">PMI_201</strain>
    </source>
</reference>
<evidence type="ECO:0000313" key="14">
    <source>
        <dbReference type="Proteomes" id="UP001201262"/>
    </source>
</evidence>
<evidence type="ECO:0000256" key="4">
    <source>
        <dbReference type="ARBA" id="ARBA00022692"/>
    </source>
</evidence>
<keyword evidence="5" id="KW-0256">Endoplasmic reticulum</keyword>
<comment type="similarity">
    <text evidence="2">Belongs to the ERG28 family.</text>
</comment>
<dbReference type="PANTHER" id="PTHR15451">
    <property type="entry name" value="ERGOSTEROL BIOSYNTHETIC PROTEIN 28-RELATED"/>
    <property type="match status" value="1"/>
</dbReference>
<dbReference type="GeneID" id="70248948"/>
<evidence type="ECO:0000256" key="10">
    <source>
        <dbReference type="ARBA" id="ARBA00023136"/>
    </source>
</evidence>
<evidence type="ECO:0000256" key="2">
    <source>
        <dbReference type="ARBA" id="ARBA00005377"/>
    </source>
</evidence>
<comment type="caution">
    <text evidence="13">The sequence shown here is derived from an EMBL/GenBank/DDBJ whole genome shotgun (WGS) entry which is preliminary data.</text>
</comment>
<evidence type="ECO:0000256" key="12">
    <source>
        <dbReference type="ARBA" id="ARBA00023221"/>
    </source>
</evidence>
<name>A0AAD4KMK0_9EURO</name>
<keyword evidence="10" id="KW-0472">Membrane</keyword>
<accession>A0AAD4KMK0</accession>
<dbReference type="PANTHER" id="PTHR15451:SF19">
    <property type="entry name" value="ERGOSTEROL BIOSYNTHETIC PROTEIN 28 HOMOLOG"/>
    <property type="match status" value="1"/>
</dbReference>
<protein>
    <submittedName>
        <fullName evidence="13">Ergosterol biosynthesis protein Erg28</fullName>
    </submittedName>
</protein>
<dbReference type="GO" id="GO:0005789">
    <property type="term" value="C:endoplasmic reticulum membrane"/>
    <property type="evidence" value="ECO:0007669"/>
    <property type="project" value="UniProtKB-SubCell"/>
</dbReference>
<organism evidence="13 14">
    <name type="scientific">Talaromyces proteolyticus</name>
    <dbReference type="NCBI Taxonomy" id="1131652"/>
    <lineage>
        <taxon>Eukaryota</taxon>
        <taxon>Fungi</taxon>
        <taxon>Dikarya</taxon>
        <taxon>Ascomycota</taxon>
        <taxon>Pezizomycotina</taxon>
        <taxon>Eurotiomycetes</taxon>
        <taxon>Eurotiomycetidae</taxon>
        <taxon>Eurotiales</taxon>
        <taxon>Trichocomaceae</taxon>
        <taxon>Talaromyces</taxon>
        <taxon>Talaromyces sect. Bacilispori</taxon>
    </lineage>
</organism>
<keyword evidence="12" id="KW-0753">Steroid metabolism</keyword>
<evidence type="ECO:0000256" key="5">
    <source>
        <dbReference type="ARBA" id="ARBA00022824"/>
    </source>
</evidence>
<dbReference type="Proteomes" id="UP001201262">
    <property type="component" value="Unassembled WGS sequence"/>
</dbReference>
<keyword evidence="3" id="KW-0444">Lipid biosynthesis</keyword>
<evidence type="ECO:0000313" key="13">
    <source>
        <dbReference type="EMBL" id="KAH8691455.1"/>
    </source>
</evidence>
<keyword evidence="14" id="KW-1185">Reference proteome</keyword>
<evidence type="ECO:0000256" key="6">
    <source>
        <dbReference type="ARBA" id="ARBA00022955"/>
    </source>
</evidence>
<evidence type="ECO:0000256" key="8">
    <source>
        <dbReference type="ARBA" id="ARBA00023011"/>
    </source>
</evidence>
<keyword evidence="11" id="KW-1207">Sterol metabolism</keyword>